<dbReference type="EMBL" id="BGZK01001539">
    <property type="protein sequence ID" value="GBP81953.1"/>
    <property type="molecule type" value="Genomic_DNA"/>
</dbReference>
<comment type="caution">
    <text evidence="2">The sequence shown here is derived from an EMBL/GenBank/DDBJ whole genome shotgun (WGS) entry which is preliminary data.</text>
</comment>
<feature type="region of interest" description="Disordered" evidence="1">
    <location>
        <begin position="1"/>
        <end position="44"/>
    </location>
</feature>
<keyword evidence="3" id="KW-1185">Reference proteome</keyword>
<gene>
    <name evidence="2" type="ORF">EVAR_26467_1</name>
</gene>
<dbReference type="Proteomes" id="UP000299102">
    <property type="component" value="Unassembled WGS sequence"/>
</dbReference>
<protein>
    <submittedName>
        <fullName evidence="2">Uncharacterized protein</fullName>
    </submittedName>
</protein>
<reference evidence="2 3" key="1">
    <citation type="journal article" date="2019" name="Commun. Biol.">
        <title>The bagworm genome reveals a unique fibroin gene that provides high tensile strength.</title>
        <authorList>
            <person name="Kono N."/>
            <person name="Nakamura H."/>
            <person name="Ohtoshi R."/>
            <person name="Tomita M."/>
            <person name="Numata K."/>
            <person name="Arakawa K."/>
        </authorList>
    </citation>
    <scope>NUCLEOTIDE SEQUENCE [LARGE SCALE GENOMIC DNA]</scope>
</reference>
<feature type="compositionally biased region" description="Polar residues" evidence="1">
    <location>
        <begin position="9"/>
        <end position="27"/>
    </location>
</feature>
<evidence type="ECO:0000313" key="2">
    <source>
        <dbReference type="EMBL" id="GBP81953.1"/>
    </source>
</evidence>
<organism evidence="2 3">
    <name type="scientific">Eumeta variegata</name>
    <name type="common">Bagworm moth</name>
    <name type="synonym">Eumeta japonica</name>
    <dbReference type="NCBI Taxonomy" id="151549"/>
    <lineage>
        <taxon>Eukaryota</taxon>
        <taxon>Metazoa</taxon>
        <taxon>Ecdysozoa</taxon>
        <taxon>Arthropoda</taxon>
        <taxon>Hexapoda</taxon>
        <taxon>Insecta</taxon>
        <taxon>Pterygota</taxon>
        <taxon>Neoptera</taxon>
        <taxon>Endopterygota</taxon>
        <taxon>Lepidoptera</taxon>
        <taxon>Glossata</taxon>
        <taxon>Ditrysia</taxon>
        <taxon>Tineoidea</taxon>
        <taxon>Psychidae</taxon>
        <taxon>Oiketicinae</taxon>
        <taxon>Eumeta</taxon>
    </lineage>
</organism>
<sequence length="99" mass="11119">MEEKVGHGNSHSLDQVRQWSEAVTSHPYSLRRTRTDKKIDMGRRPTTYVRNIKDSSKKNYGTSVGVASYKSNVIALPQHSLHTVLISRCDRPPQQASAA</sequence>
<evidence type="ECO:0000313" key="3">
    <source>
        <dbReference type="Proteomes" id="UP000299102"/>
    </source>
</evidence>
<accession>A0A4C1Z451</accession>
<proteinExistence type="predicted"/>
<name>A0A4C1Z451_EUMVA</name>
<evidence type="ECO:0000256" key="1">
    <source>
        <dbReference type="SAM" id="MobiDB-lite"/>
    </source>
</evidence>
<dbReference type="AlphaFoldDB" id="A0A4C1Z451"/>